<feature type="region of interest" description="Disordered" evidence="1">
    <location>
        <begin position="312"/>
        <end position="355"/>
    </location>
</feature>
<dbReference type="AlphaFoldDB" id="A0A1J4JH40"/>
<evidence type="ECO:0000313" key="2">
    <source>
        <dbReference type="EMBL" id="OHS98025.1"/>
    </source>
</evidence>
<reference evidence="2" key="1">
    <citation type="submission" date="2016-10" db="EMBL/GenBank/DDBJ databases">
        <authorList>
            <person name="Benchimol M."/>
            <person name="Almeida L.G."/>
            <person name="Vasconcelos A.T."/>
            <person name="Perreira-Neves A."/>
            <person name="Rosa I.A."/>
            <person name="Tasca T."/>
            <person name="Bogo M.R."/>
            <person name="de Souza W."/>
        </authorList>
    </citation>
    <scope>NUCLEOTIDE SEQUENCE [LARGE SCALE GENOMIC DNA]</scope>
    <source>
        <strain evidence="2">K</strain>
    </source>
</reference>
<dbReference type="RefSeq" id="XP_068351162.1">
    <property type="nucleotide sequence ID" value="XM_068510394.1"/>
</dbReference>
<feature type="region of interest" description="Disordered" evidence="1">
    <location>
        <begin position="1"/>
        <end position="22"/>
    </location>
</feature>
<dbReference type="GeneID" id="94845098"/>
<gene>
    <name evidence="2" type="ORF">TRFO_35674</name>
</gene>
<proteinExistence type="predicted"/>
<name>A0A1J4JH40_9EUKA</name>
<evidence type="ECO:0000256" key="1">
    <source>
        <dbReference type="SAM" id="MobiDB-lite"/>
    </source>
</evidence>
<evidence type="ECO:0000313" key="3">
    <source>
        <dbReference type="Proteomes" id="UP000179807"/>
    </source>
</evidence>
<keyword evidence="3" id="KW-1185">Reference proteome</keyword>
<organism evidence="2 3">
    <name type="scientific">Tritrichomonas foetus</name>
    <dbReference type="NCBI Taxonomy" id="1144522"/>
    <lineage>
        <taxon>Eukaryota</taxon>
        <taxon>Metamonada</taxon>
        <taxon>Parabasalia</taxon>
        <taxon>Tritrichomonadida</taxon>
        <taxon>Tritrichomonadidae</taxon>
        <taxon>Tritrichomonas</taxon>
    </lineage>
</organism>
<feature type="compositionally biased region" description="Basic and acidic residues" evidence="1">
    <location>
        <begin position="330"/>
        <end position="340"/>
    </location>
</feature>
<accession>A0A1J4JH40</accession>
<feature type="region of interest" description="Disordered" evidence="1">
    <location>
        <begin position="180"/>
        <end position="216"/>
    </location>
</feature>
<dbReference type="EMBL" id="MLAK01001080">
    <property type="protein sequence ID" value="OHS98025.1"/>
    <property type="molecule type" value="Genomic_DNA"/>
</dbReference>
<comment type="caution">
    <text evidence="2">The sequence shown here is derived from an EMBL/GenBank/DDBJ whole genome shotgun (WGS) entry which is preliminary data.</text>
</comment>
<dbReference type="Proteomes" id="UP000179807">
    <property type="component" value="Unassembled WGS sequence"/>
</dbReference>
<protein>
    <submittedName>
        <fullName evidence="2">Uncharacterized protein</fullName>
    </submittedName>
</protein>
<sequence>MSSRGRKPSNEKQQLRAQLESIRGETRRLQEKYTVESEHLKRFSLHQDRVLAYINDVNNQKKLLEQQISVAKKNEDIVIQELERNLRNIAELDQKKLLSATKSRVFYSRLIREVKDKITNLETDIQKKVQVYDQSIRSREITINESIKKLKDLEDQELKLFTAILNKATNPLSFIKDSHDDLDDYTPSQNEQKTKSNHSTNKSAQNSNNNSTANLNLNSGFSNNVAKLNLKFSNELNAKLSSDLSSKLGNELSSRFSDLNKFNHDLGMNKLNTSDLNNDESNEAKVLSKQIDALKQIKENLAKQIYDLQKENSNETEINKESGIEDQIENENKKEEKENQVHTVSDFKLNEDTIE</sequence>
<feature type="compositionally biased region" description="Basic and acidic residues" evidence="1">
    <location>
        <begin position="312"/>
        <end position="323"/>
    </location>
</feature>
<dbReference type="VEuPathDB" id="TrichDB:TRFO_35674"/>
<feature type="compositionally biased region" description="Low complexity" evidence="1">
    <location>
        <begin position="199"/>
        <end position="216"/>
    </location>
</feature>